<dbReference type="Pfam" id="PF13409">
    <property type="entry name" value="GST_N_2"/>
    <property type="match status" value="1"/>
</dbReference>
<dbReference type="PANTHER" id="PTHR44051:SF9">
    <property type="entry name" value="GLUTATHIONE S-TRANSFERASE 1"/>
    <property type="match status" value="1"/>
</dbReference>
<dbReference type="InterPro" id="IPR036282">
    <property type="entry name" value="Glutathione-S-Trfase_C_sf"/>
</dbReference>
<feature type="domain" description="GST C-terminal" evidence="3">
    <location>
        <begin position="109"/>
        <end position="251"/>
    </location>
</feature>
<dbReference type="Gene3D" id="1.20.1050.10">
    <property type="match status" value="1"/>
</dbReference>
<proteinExistence type="inferred from homology"/>
<dbReference type="InterPro" id="IPR004045">
    <property type="entry name" value="Glutathione_S-Trfase_N"/>
</dbReference>
<protein>
    <recommendedName>
        <fullName evidence="6">Glutathione transferase</fullName>
    </recommendedName>
</protein>
<dbReference type="SUPFAM" id="SSF47616">
    <property type="entry name" value="GST C-terminal domain-like"/>
    <property type="match status" value="1"/>
</dbReference>
<dbReference type="SFLD" id="SFLDG00358">
    <property type="entry name" value="Main_(cytGST)"/>
    <property type="match status" value="1"/>
</dbReference>
<feature type="domain" description="GST N-terminal" evidence="2">
    <location>
        <begin position="8"/>
        <end position="94"/>
    </location>
</feature>
<evidence type="ECO:0000259" key="3">
    <source>
        <dbReference type="PROSITE" id="PS50405"/>
    </source>
</evidence>
<dbReference type="AlphaFoldDB" id="A0A8H3EK12"/>
<evidence type="ECO:0008006" key="6">
    <source>
        <dbReference type="Google" id="ProtNLM"/>
    </source>
</evidence>
<dbReference type="Gene3D" id="3.40.30.10">
    <property type="entry name" value="Glutaredoxin"/>
    <property type="match status" value="1"/>
</dbReference>
<reference evidence="4" key="1">
    <citation type="submission" date="2021-03" db="EMBL/GenBank/DDBJ databases">
        <authorList>
            <person name="Tagirdzhanova G."/>
        </authorList>
    </citation>
    <scope>NUCLEOTIDE SEQUENCE</scope>
</reference>
<evidence type="ECO:0000313" key="4">
    <source>
        <dbReference type="EMBL" id="CAF9906674.1"/>
    </source>
</evidence>
<dbReference type="InterPro" id="IPR040079">
    <property type="entry name" value="Glutathione_S-Trfase"/>
</dbReference>
<dbReference type="PROSITE" id="PS50405">
    <property type="entry name" value="GST_CTER"/>
    <property type="match status" value="1"/>
</dbReference>
<dbReference type="Pfam" id="PF00043">
    <property type="entry name" value="GST_C"/>
    <property type="match status" value="1"/>
</dbReference>
<dbReference type="InterPro" id="IPR036249">
    <property type="entry name" value="Thioredoxin-like_sf"/>
</dbReference>
<dbReference type="SUPFAM" id="SSF52833">
    <property type="entry name" value="Thioredoxin-like"/>
    <property type="match status" value="1"/>
</dbReference>
<dbReference type="PANTHER" id="PTHR44051">
    <property type="entry name" value="GLUTATHIONE S-TRANSFERASE-RELATED"/>
    <property type="match status" value="1"/>
</dbReference>
<dbReference type="InterPro" id="IPR004046">
    <property type="entry name" value="GST_C"/>
</dbReference>
<evidence type="ECO:0000313" key="5">
    <source>
        <dbReference type="Proteomes" id="UP000664169"/>
    </source>
</evidence>
<dbReference type="EMBL" id="CAJPDQ010000003">
    <property type="protein sequence ID" value="CAF9906674.1"/>
    <property type="molecule type" value="Genomic_DNA"/>
</dbReference>
<dbReference type="OrthoDB" id="2098326at2759"/>
<keyword evidence="5" id="KW-1185">Reference proteome</keyword>
<evidence type="ECO:0000259" key="2">
    <source>
        <dbReference type="PROSITE" id="PS50404"/>
    </source>
</evidence>
<gene>
    <name evidence="4" type="ORF">GOMPHAMPRED_004859</name>
</gene>
<dbReference type="Proteomes" id="UP000664169">
    <property type="component" value="Unassembled WGS sequence"/>
</dbReference>
<comment type="caution">
    <text evidence="4">The sequence shown here is derived from an EMBL/GenBank/DDBJ whole genome shotgun (WGS) entry which is preliminary data.</text>
</comment>
<dbReference type="InterPro" id="IPR010987">
    <property type="entry name" value="Glutathione-S-Trfase_C-like"/>
</dbReference>
<dbReference type="SFLD" id="SFLDS00019">
    <property type="entry name" value="Glutathione_Transferase_(cytos"/>
    <property type="match status" value="1"/>
</dbReference>
<evidence type="ECO:0000256" key="1">
    <source>
        <dbReference type="ARBA" id="ARBA00007409"/>
    </source>
</evidence>
<sequence length="257" mass="28934">MAAVKNHGAKVILYWLNESRSHRILWLLEELKVPYEVKVFKRSKQALAPPEMKEIHPIGKAPIMAITREGRKDLVMVESGLIIEYLVDHWGPQLKPRRYPEGQEGQAGDETESYMRDRWFMHASEGSLMPLLVFKILTAAMRSKNVPFLVRPITSLIAGKIESTALHPRIHEQLEYIEGLAKTAPSGGPYLCGNSLTGSDFMMSYPLQGAQQSGLITKERYPCLSGWIANIEALPSYHAAVEKTKEIDGKFGLFPEM</sequence>
<comment type="similarity">
    <text evidence="1">Belongs to the GST superfamily.</text>
</comment>
<dbReference type="PROSITE" id="PS50404">
    <property type="entry name" value="GST_NTER"/>
    <property type="match status" value="1"/>
</dbReference>
<accession>A0A8H3EK12</accession>
<dbReference type="CDD" id="cd03046">
    <property type="entry name" value="GST_N_GTT1_like"/>
    <property type="match status" value="1"/>
</dbReference>
<name>A0A8H3EK12_9LECA</name>
<organism evidence="4 5">
    <name type="scientific">Gomphillus americanus</name>
    <dbReference type="NCBI Taxonomy" id="1940652"/>
    <lineage>
        <taxon>Eukaryota</taxon>
        <taxon>Fungi</taxon>
        <taxon>Dikarya</taxon>
        <taxon>Ascomycota</taxon>
        <taxon>Pezizomycotina</taxon>
        <taxon>Lecanoromycetes</taxon>
        <taxon>OSLEUM clade</taxon>
        <taxon>Ostropomycetidae</taxon>
        <taxon>Ostropales</taxon>
        <taxon>Graphidaceae</taxon>
        <taxon>Gomphilloideae</taxon>
        <taxon>Gomphillus</taxon>
    </lineage>
</organism>